<feature type="domain" description="Galactose-1-phosphate uridyl transferase N-terminal" evidence="9">
    <location>
        <begin position="2"/>
        <end position="151"/>
    </location>
</feature>
<evidence type="ECO:0000259" key="10">
    <source>
        <dbReference type="Pfam" id="PF02744"/>
    </source>
</evidence>
<dbReference type="GO" id="GO:0033499">
    <property type="term" value="P:galactose catabolic process via UDP-galactose, Leloir pathway"/>
    <property type="evidence" value="ECO:0007669"/>
    <property type="project" value="TreeGrafter"/>
</dbReference>
<feature type="binding site" evidence="8">
    <location>
        <position position="31"/>
    </location>
    <ligand>
        <name>Zn(2+)</name>
        <dbReference type="ChEBI" id="CHEBI:29105"/>
    </ligand>
</feature>
<evidence type="ECO:0000256" key="4">
    <source>
        <dbReference type="ARBA" id="ARBA00022723"/>
    </source>
</evidence>
<evidence type="ECO:0000256" key="5">
    <source>
        <dbReference type="ARBA" id="ARBA00022833"/>
    </source>
</evidence>
<dbReference type="EMBL" id="CP015101">
    <property type="protein sequence ID" value="ASJ05764.1"/>
    <property type="molecule type" value="Genomic_DNA"/>
</dbReference>
<dbReference type="GO" id="GO:0008270">
    <property type="term" value="F:zinc ion binding"/>
    <property type="evidence" value="ECO:0007669"/>
    <property type="project" value="InterPro"/>
</dbReference>
<evidence type="ECO:0000256" key="1">
    <source>
        <dbReference type="ARBA" id="ARBA00010951"/>
    </source>
</evidence>
<keyword evidence="4 8" id="KW-0479">Metal-binding</keyword>
<dbReference type="Gene3D" id="3.30.428.10">
    <property type="entry name" value="HIT-like"/>
    <property type="match status" value="2"/>
</dbReference>
<dbReference type="NCBIfam" id="TIGR00209">
    <property type="entry name" value="galT_1"/>
    <property type="match status" value="1"/>
</dbReference>
<dbReference type="PANTHER" id="PTHR11943:SF1">
    <property type="entry name" value="GALACTOSE-1-PHOSPHATE URIDYLYLTRANSFERASE"/>
    <property type="match status" value="1"/>
</dbReference>
<evidence type="ECO:0000256" key="8">
    <source>
        <dbReference type="PIRSR" id="PIRSR000808-3"/>
    </source>
</evidence>
<organism evidence="11 12">
    <name type="scientific">Thermococcus barossii</name>
    <dbReference type="NCBI Taxonomy" id="54077"/>
    <lineage>
        <taxon>Archaea</taxon>
        <taxon>Methanobacteriati</taxon>
        <taxon>Methanobacteriota</taxon>
        <taxon>Thermococci</taxon>
        <taxon>Thermococcales</taxon>
        <taxon>Thermococcaceae</taxon>
        <taxon>Thermococcus</taxon>
    </lineage>
</organism>
<evidence type="ECO:0000256" key="3">
    <source>
        <dbReference type="ARBA" id="ARBA00022695"/>
    </source>
</evidence>
<dbReference type="UniPathway" id="UPA00214"/>
<keyword evidence="6" id="KW-0119">Carbohydrate metabolism</keyword>
<dbReference type="GO" id="GO:0005737">
    <property type="term" value="C:cytoplasm"/>
    <property type="evidence" value="ECO:0007669"/>
    <property type="project" value="TreeGrafter"/>
</dbReference>
<keyword evidence="3 11" id="KW-0548">Nucleotidyltransferase</keyword>
<feature type="binding site" evidence="8">
    <location>
        <position position="34"/>
    </location>
    <ligand>
        <name>Zn(2+)</name>
        <dbReference type="ChEBI" id="CHEBI:29105"/>
    </ligand>
</feature>
<keyword evidence="2 11" id="KW-0808">Transferase</keyword>
<evidence type="ECO:0000313" key="12">
    <source>
        <dbReference type="Proteomes" id="UP000250272"/>
    </source>
</evidence>
<name>A0A2Z2MPH3_9EURY</name>
<dbReference type="RefSeq" id="WP_088865758.1">
    <property type="nucleotide sequence ID" value="NZ_CP015101.1"/>
</dbReference>
<feature type="active site" description="Tele-UMP-histidine intermediate" evidence="7">
    <location>
        <position position="141"/>
    </location>
</feature>
<dbReference type="AlphaFoldDB" id="A0A2Z2MPH3"/>
<sequence>MRELRYNPLTGQWIMVSSTRKKRPWRPKDFCPFCPGNEETGYGWEVLLLPNRFPMLSFDAPRPERDGFYRRARAIGQCSVIVETPEHNIRDLDELSPKAMIRVVELWKNLTAELKKNPRVAYVSIFRNKGEEIGVSLTHPHGQLYATPFIPLKVRLKLENSRGYFKRYGECLFCRILREELWSERAVYENGDFVIFLPFFASWPFEIHIYPKRHVQWLTQLSRKELAGLADALRVATGTLNTVLGREMPYTMMLYQAPFRGTYDFYHLHVEFYPILGENGKIKYAAGIEMGTWDFTYDGVPEENAEKLRRACGEVVKRIDARGKCFT</sequence>
<evidence type="ECO:0000256" key="6">
    <source>
        <dbReference type="ARBA" id="ARBA00023277"/>
    </source>
</evidence>
<accession>A0A2Z2MPH3</accession>
<keyword evidence="12" id="KW-1185">Reference proteome</keyword>
<dbReference type="Pfam" id="PF02744">
    <property type="entry name" value="GalP_UDP_tr_C"/>
    <property type="match status" value="1"/>
</dbReference>
<evidence type="ECO:0000256" key="7">
    <source>
        <dbReference type="PIRSR" id="PIRSR000808-1"/>
    </source>
</evidence>
<evidence type="ECO:0000256" key="2">
    <source>
        <dbReference type="ARBA" id="ARBA00022679"/>
    </source>
</evidence>
<feature type="binding site" evidence="8">
    <location>
        <position position="139"/>
    </location>
    <ligand>
        <name>Zn(2+)</name>
        <dbReference type="ChEBI" id="CHEBI:29105"/>
    </ligand>
</feature>
<dbReference type="SUPFAM" id="SSF54197">
    <property type="entry name" value="HIT-like"/>
    <property type="match status" value="2"/>
</dbReference>
<evidence type="ECO:0000313" key="11">
    <source>
        <dbReference type="EMBL" id="ASJ05764.1"/>
    </source>
</evidence>
<feature type="binding site" evidence="8">
    <location>
        <position position="87"/>
    </location>
    <ligand>
        <name>Zn(2+)</name>
        <dbReference type="ChEBI" id="CHEBI:29105"/>
    </ligand>
</feature>
<dbReference type="CDD" id="cd00608">
    <property type="entry name" value="GalT"/>
    <property type="match status" value="1"/>
</dbReference>
<dbReference type="InterPro" id="IPR036265">
    <property type="entry name" value="HIT-like_sf"/>
</dbReference>
<dbReference type="Proteomes" id="UP000250272">
    <property type="component" value="Chromosome"/>
</dbReference>
<dbReference type="PIRSF" id="PIRSF000808">
    <property type="entry name" value="GalT"/>
    <property type="match status" value="1"/>
</dbReference>
<dbReference type="GeneID" id="33325663"/>
<dbReference type="Pfam" id="PF01087">
    <property type="entry name" value="GalP_UDP_transf"/>
    <property type="match status" value="1"/>
</dbReference>
<dbReference type="InterPro" id="IPR005850">
    <property type="entry name" value="GalP_Utransf_C"/>
</dbReference>
<dbReference type="PANTHER" id="PTHR11943">
    <property type="entry name" value="GALACTOSE-1-PHOSPHATE URIDYLYLTRANSFERASE"/>
    <property type="match status" value="1"/>
</dbReference>
<keyword evidence="5 8" id="KW-0862">Zinc</keyword>
<reference evidence="11 12" key="1">
    <citation type="submission" date="2016-04" db="EMBL/GenBank/DDBJ databases">
        <title>Complete genome sequence of Thermococcus barossii type strain SHCK-94.</title>
        <authorList>
            <person name="Oger P.M."/>
        </authorList>
    </citation>
    <scope>NUCLEOTIDE SEQUENCE [LARGE SCALE GENOMIC DNA]</scope>
    <source>
        <strain evidence="11 12">SHCK-94</strain>
    </source>
</reference>
<dbReference type="KEGG" id="tbs:A3L01_02795"/>
<proteinExistence type="inferred from homology"/>
<gene>
    <name evidence="11" type="ORF">A3L01_02795</name>
</gene>
<dbReference type="GO" id="GO:0008108">
    <property type="term" value="F:UDP-glucose:hexose-1-phosphate uridylyltransferase activity"/>
    <property type="evidence" value="ECO:0007669"/>
    <property type="project" value="InterPro"/>
</dbReference>
<feature type="domain" description="Galactose-1-phosphate uridyl transferase C-terminal" evidence="10">
    <location>
        <begin position="159"/>
        <end position="309"/>
    </location>
</feature>
<evidence type="ECO:0000259" key="9">
    <source>
        <dbReference type="Pfam" id="PF01087"/>
    </source>
</evidence>
<protein>
    <submittedName>
        <fullName evidence="11">Galactose-1-phosphate uridylyltransferase</fullName>
    </submittedName>
</protein>
<comment type="cofactor">
    <cofactor evidence="8">
        <name>Zn(2+)</name>
        <dbReference type="ChEBI" id="CHEBI:29105"/>
    </cofactor>
    <text evidence="8">Binds 1 zinc ion per subunit.</text>
</comment>
<dbReference type="OrthoDB" id="7650at2157"/>
<comment type="similarity">
    <text evidence="1">Belongs to the galactose-1-phosphate uridylyltransferase type 1 family.</text>
</comment>
<dbReference type="InterPro" id="IPR005849">
    <property type="entry name" value="GalP_Utransf_N"/>
</dbReference>
<dbReference type="InterPro" id="IPR001937">
    <property type="entry name" value="GalP_UDPtransf1"/>
</dbReference>